<keyword evidence="1" id="KW-0812">Transmembrane</keyword>
<organism evidence="2 3">
    <name type="scientific">Methylobacterium haplocladii</name>
    <dbReference type="NCBI Taxonomy" id="1176176"/>
    <lineage>
        <taxon>Bacteria</taxon>
        <taxon>Pseudomonadati</taxon>
        <taxon>Pseudomonadota</taxon>
        <taxon>Alphaproteobacteria</taxon>
        <taxon>Hyphomicrobiales</taxon>
        <taxon>Methylobacteriaceae</taxon>
        <taxon>Methylobacterium</taxon>
    </lineage>
</organism>
<accession>A0A512ITQ1</accession>
<dbReference type="Proteomes" id="UP000321258">
    <property type="component" value="Unassembled WGS sequence"/>
</dbReference>
<comment type="caution">
    <text evidence="2">The sequence shown here is derived from an EMBL/GenBank/DDBJ whole genome shotgun (WGS) entry which is preliminary data.</text>
</comment>
<feature type="transmembrane region" description="Helical" evidence="1">
    <location>
        <begin position="187"/>
        <end position="205"/>
    </location>
</feature>
<protein>
    <recommendedName>
        <fullName evidence="4">TIGR04222 domain-containing membrane protein</fullName>
    </recommendedName>
</protein>
<feature type="transmembrane region" description="Helical" evidence="1">
    <location>
        <begin position="435"/>
        <end position="452"/>
    </location>
</feature>
<dbReference type="InterPro" id="IPR026467">
    <property type="entry name" value="Ser/Gly_Cys_C_dom"/>
</dbReference>
<keyword evidence="1" id="KW-1133">Transmembrane helix</keyword>
<evidence type="ECO:0000256" key="1">
    <source>
        <dbReference type="SAM" id="Phobius"/>
    </source>
</evidence>
<dbReference type="RefSeq" id="WP_244612429.1">
    <property type="nucleotide sequence ID" value="NZ_BJZT01000038.1"/>
</dbReference>
<evidence type="ECO:0008006" key="4">
    <source>
        <dbReference type="Google" id="ProtNLM"/>
    </source>
</evidence>
<evidence type="ECO:0000313" key="3">
    <source>
        <dbReference type="Proteomes" id="UP000321258"/>
    </source>
</evidence>
<dbReference type="NCBIfam" id="TIGR04222">
    <property type="entry name" value="near_uncomplex"/>
    <property type="match status" value="1"/>
</dbReference>
<name>A0A512ITQ1_9HYPH</name>
<feature type="transmembrane region" description="Helical" evidence="1">
    <location>
        <begin position="225"/>
        <end position="246"/>
    </location>
</feature>
<evidence type="ECO:0000313" key="2">
    <source>
        <dbReference type="EMBL" id="GEP01080.1"/>
    </source>
</evidence>
<reference evidence="2 3" key="1">
    <citation type="submission" date="2019-07" db="EMBL/GenBank/DDBJ databases">
        <title>Whole genome shotgun sequence of Methylobacterium haplocladii NBRC 107714.</title>
        <authorList>
            <person name="Hosoyama A."/>
            <person name="Uohara A."/>
            <person name="Ohji S."/>
            <person name="Ichikawa N."/>
        </authorList>
    </citation>
    <scope>NUCLEOTIDE SEQUENCE [LARGE SCALE GENOMIC DNA]</scope>
    <source>
        <strain evidence="2 3">NBRC 107714</strain>
    </source>
</reference>
<dbReference type="AlphaFoldDB" id="A0A512ITQ1"/>
<gene>
    <name evidence="2" type="ORF">MHA02_34670</name>
</gene>
<proteinExistence type="predicted"/>
<feature type="transmembrane region" description="Helical" evidence="1">
    <location>
        <begin position="384"/>
        <end position="402"/>
    </location>
</feature>
<feature type="transmembrane region" description="Helical" evidence="1">
    <location>
        <begin position="355"/>
        <end position="372"/>
    </location>
</feature>
<keyword evidence="3" id="KW-1185">Reference proteome</keyword>
<sequence length="496" mass="52794">MIGSGSIQALAGAAMHEVERVAWTPDQRDLLRRIEAHPFERADHALDFTSRLARDRGWSLAFARGAVAEYRRFCFLAMVFDTPVTPSEEVDEVWHQHLTYSRDYWEVWCGPVLGRRLHHDPTEGGASEQGRYRMQYAETLARYEAFFGPPDPCFWPATHRRFRSRPRYRIVDGDRVWTVRRPALPGWFARPAMVIGLAFAGLGALPQPAFALPLDPLDWTADPFLRLYGGLVAVAVLVALVLRSALSGGGGAVPARDLDVVELAFLAGGSGRATDAVILGLIDHGAASFSTGSGHVTVEDRGIPLPPSLERYRGLAEGTVPRSTLSRALRPHIEAVRAGLVARGLVPGRDILNRITFWTLVTVAPVVLFGLAKMAVGTARGKPVGYLFLLVAILIVLTTLILSMRPSHTRIGAGVLAGYRDRHARAARAPREREILFAFALGGAAILAGTPYEAYARFSQAANAGSSGGGGGGDGGGGGGCSGGGGGGGGCGGCGS</sequence>
<keyword evidence="1" id="KW-0472">Membrane</keyword>
<dbReference type="EMBL" id="BJZT01000038">
    <property type="protein sequence ID" value="GEP01080.1"/>
    <property type="molecule type" value="Genomic_DNA"/>
</dbReference>